<dbReference type="AlphaFoldDB" id="A0A2Z2J0H1"/>
<reference evidence="1 2" key="1">
    <citation type="submission" date="2017-05" db="EMBL/GenBank/DDBJ databases">
        <title>Complete genome sequence of Corynebacterium striatum KC-Na-1 isolated from Neophocaena asiaeorientalis in Korea.</title>
        <authorList>
            <person name="Kim J.H."/>
            <person name="Lee K."/>
        </authorList>
    </citation>
    <scope>NUCLEOTIDE SEQUENCE [LARGE SCALE GENOMIC DNA]</scope>
    <source>
        <strain evidence="1 2">KC-Na-01</strain>
    </source>
</reference>
<dbReference type="RefSeq" id="WP_086890298.1">
    <property type="nucleotide sequence ID" value="NZ_CP021252.1"/>
</dbReference>
<name>A0A2Z2J0H1_CORST</name>
<gene>
    <name evidence="1" type="ORF">CBE89_00015</name>
</gene>
<organism evidence="1 2">
    <name type="scientific">Corynebacterium striatum</name>
    <dbReference type="NCBI Taxonomy" id="43770"/>
    <lineage>
        <taxon>Bacteria</taxon>
        <taxon>Bacillati</taxon>
        <taxon>Actinomycetota</taxon>
        <taxon>Actinomycetes</taxon>
        <taxon>Mycobacteriales</taxon>
        <taxon>Corynebacteriaceae</taxon>
        <taxon>Corynebacterium</taxon>
    </lineage>
</organism>
<evidence type="ECO:0000313" key="2">
    <source>
        <dbReference type="Proteomes" id="UP000250197"/>
    </source>
</evidence>
<protein>
    <submittedName>
        <fullName evidence="1">Uncharacterized protein</fullName>
    </submittedName>
</protein>
<accession>A0A2Z2J0H1</accession>
<dbReference type="EMBL" id="CP021252">
    <property type="protein sequence ID" value="ART20064.1"/>
    <property type="molecule type" value="Genomic_DNA"/>
</dbReference>
<sequence length="131" mass="14636">MANQKNSKKTAETNRIDIFENAFATNGGEPQPATLNGIDFNIRRNFTGAEVANYIEFFNTSKWTPDTVPSPEEQIKRQLDFLTDLSKEDTKNLVEWLLAADIKVASKVCIELGKVAGLRDNDGNFLAGQQR</sequence>
<evidence type="ECO:0000313" key="1">
    <source>
        <dbReference type="EMBL" id="ART20064.1"/>
    </source>
</evidence>
<dbReference type="KEGG" id="cstr:CBE89_00015"/>
<dbReference type="Proteomes" id="UP000250197">
    <property type="component" value="Chromosome"/>
</dbReference>
<proteinExistence type="predicted"/>